<dbReference type="InterPro" id="IPR006634">
    <property type="entry name" value="TLC-dom"/>
</dbReference>
<feature type="transmembrane region" description="Helical" evidence="7">
    <location>
        <begin position="65"/>
        <end position="87"/>
    </location>
</feature>
<feature type="transmembrane region" description="Helical" evidence="7">
    <location>
        <begin position="186"/>
        <end position="212"/>
    </location>
</feature>
<accession>A8NEQ8</accession>
<dbReference type="Proteomes" id="UP000001861">
    <property type="component" value="Unassembled WGS sequence"/>
</dbReference>
<feature type="transmembrane region" description="Helical" evidence="7">
    <location>
        <begin position="224"/>
        <end position="245"/>
    </location>
</feature>
<dbReference type="OMA" id="HANNHTD"/>
<dbReference type="Pfam" id="PF03798">
    <property type="entry name" value="TRAM_LAG1_CLN8"/>
    <property type="match status" value="1"/>
</dbReference>
<dbReference type="KEGG" id="cci:CC1G_01162"/>
<dbReference type="SMART" id="SM00724">
    <property type="entry name" value="TLC"/>
    <property type="match status" value="1"/>
</dbReference>
<dbReference type="VEuPathDB" id="FungiDB:CC1G_01162"/>
<dbReference type="PROSITE" id="PS50922">
    <property type="entry name" value="TLC"/>
    <property type="match status" value="1"/>
</dbReference>
<protein>
    <recommendedName>
        <fullName evidence="8">TLC domain-containing protein</fullName>
    </recommendedName>
</protein>
<evidence type="ECO:0000256" key="7">
    <source>
        <dbReference type="SAM" id="Phobius"/>
    </source>
</evidence>
<evidence type="ECO:0000313" key="9">
    <source>
        <dbReference type="EMBL" id="EAU88789.1"/>
    </source>
</evidence>
<dbReference type="eggNOG" id="KOG4561">
    <property type="taxonomic scope" value="Eukaryota"/>
</dbReference>
<dbReference type="GO" id="GO:0005783">
    <property type="term" value="C:endoplasmic reticulum"/>
    <property type="evidence" value="ECO:0007669"/>
    <property type="project" value="TreeGrafter"/>
</dbReference>
<gene>
    <name evidence="9" type="ORF">CC1G_01162</name>
</gene>
<dbReference type="PANTHER" id="PTHR13439">
    <property type="entry name" value="CT120 PROTEIN"/>
    <property type="match status" value="1"/>
</dbReference>
<proteinExistence type="predicted"/>
<dbReference type="RefSeq" id="XP_001833100.1">
    <property type="nucleotide sequence ID" value="XM_001833048.1"/>
</dbReference>
<evidence type="ECO:0000256" key="2">
    <source>
        <dbReference type="ARBA" id="ARBA00022692"/>
    </source>
</evidence>
<evidence type="ECO:0000256" key="5">
    <source>
        <dbReference type="PROSITE-ProRule" id="PRU00205"/>
    </source>
</evidence>
<name>A8NEQ8_COPC7</name>
<dbReference type="FunCoup" id="A8NEQ8">
    <property type="interactions" value="160"/>
</dbReference>
<comment type="caution">
    <text evidence="9">The sequence shown here is derived from an EMBL/GenBank/DDBJ whole genome shotgun (WGS) entry which is preliminary data.</text>
</comment>
<reference evidence="9 10" key="1">
    <citation type="journal article" date="2010" name="Proc. Natl. Acad. Sci. U.S.A.">
        <title>Insights into evolution of multicellular fungi from the assembled chromosomes of the mushroom Coprinopsis cinerea (Coprinus cinereus).</title>
        <authorList>
            <person name="Stajich J.E."/>
            <person name="Wilke S.K."/>
            <person name="Ahren D."/>
            <person name="Au C.H."/>
            <person name="Birren B.W."/>
            <person name="Borodovsky M."/>
            <person name="Burns C."/>
            <person name="Canback B."/>
            <person name="Casselton L.A."/>
            <person name="Cheng C.K."/>
            <person name="Deng J."/>
            <person name="Dietrich F.S."/>
            <person name="Fargo D.C."/>
            <person name="Farman M.L."/>
            <person name="Gathman A.C."/>
            <person name="Goldberg J."/>
            <person name="Guigo R."/>
            <person name="Hoegger P.J."/>
            <person name="Hooker J.B."/>
            <person name="Huggins A."/>
            <person name="James T.Y."/>
            <person name="Kamada T."/>
            <person name="Kilaru S."/>
            <person name="Kodira C."/>
            <person name="Kues U."/>
            <person name="Kupfer D."/>
            <person name="Kwan H.S."/>
            <person name="Lomsadze A."/>
            <person name="Li W."/>
            <person name="Lilly W.W."/>
            <person name="Ma L.J."/>
            <person name="Mackey A.J."/>
            <person name="Manning G."/>
            <person name="Martin F."/>
            <person name="Muraguchi H."/>
            <person name="Natvig D.O."/>
            <person name="Palmerini H."/>
            <person name="Ramesh M.A."/>
            <person name="Rehmeyer C.J."/>
            <person name="Roe B.A."/>
            <person name="Shenoy N."/>
            <person name="Stanke M."/>
            <person name="Ter-Hovhannisyan V."/>
            <person name="Tunlid A."/>
            <person name="Velagapudi R."/>
            <person name="Vision T.J."/>
            <person name="Zeng Q."/>
            <person name="Zolan M.E."/>
            <person name="Pukkila P.J."/>
        </authorList>
    </citation>
    <scope>NUCLEOTIDE SEQUENCE [LARGE SCALE GENOMIC DNA]</scope>
    <source>
        <strain evidence="10">Okayama-7 / 130 / ATCC MYA-4618 / FGSC 9003</strain>
    </source>
</reference>
<evidence type="ECO:0000256" key="3">
    <source>
        <dbReference type="ARBA" id="ARBA00022989"/>
    </source>
</evidence>
<keyword evidence="3 7" id="KW-1133">Transmembrane helix</keyword>
<evidence type="ECO:0000256" key="6">
    <source>
        <dbReference type="SAM" id="MobiDB-lite"/>
    </source>
</evidence>
<comment type="subcellular location">
    <subcellularLocation>
        <location evidence="1">Membrane</location>
        <topology evidence="1">Multi-pass membrane protein</topology>
    </subcellularLocation>
</comment>
<dbReference type="STRING" id="240176.A8NEQ8"/>
<evidence type="ECO:0000256" key="4">
    <source>
        <dbReference type="ARBA" id="ARBA00023136"/>
    </source>
</evidence>
<keyword evidence="10" id="KW-1185">Reference proteome</keyword>
<dbReference type="AlphaFoldDB" id="A8NEQ8"/>
<dbReference type="OrthoDB" id="10266980at2759"/>
<organism evidence="9 10">
    <name type="scientific">Coprinopsis cinerea (strain Okayama-7 / 130 / ATCC MYA-4618 / FGSC 9003)</name>
    <name type="common">Inky cap fungus</name>
    <name type="synonym">Hormographiella aspergillata</name>
    <dbReference type="NCBI Taxonomy" id="240176"/>
    <lineage>
        <taxon>Eukaryota</taxon>
        <taxon>Fungi</taxon>
        <taxon>Dikarya</taxon>
        <taxon>Basidiomycota</taxon>
        <taxon>Agaricomycotina</taxon>
        <taxon>Agaricomycetes</taxon>
        <taxon>Agaricomycetidae</taxon>
        <taxon>Agaricales</taxon>
        <taxon>Agaricineae</taxon>
        <taxon>Psathyrellaceae</taxon>
        <taxon>Coprinopsis</taxon>
    </lineage>
</organism>
<dbReference type="GO" id="GO:0016020">
    <property type="term" value="C:membrane"/>
    <property type="evidence" value="ECO:0007669"/>
    <property type="project" value="UniProtKB-SubCell"/>
</dbReference>
<keyword evidence="2 5" id="KW-0812">Transmembrane</keyword>
<dbReference type="InterPro" id="IPR050846">
    <property type="entry name" value="TLCD"/>
</dbReference>
<dbReference type="InParanoid" id="A8NEQ8"/>
<feature type="domain" description="TLC" evidence="8">
    <location>
        <begin position="60"/>
        <end position="257"/>
    </location>
</feature>
<sequence>MTPAFLERFILETLGLTKLPQYLPVFYLSLFGFTLVHLVLAPYFSARIAPQSWGALKTRKARNNWSIHVVSQVHVLIIVPMALWCIWHEGPETEQNRAFGWDDRIGYPYAVACGYFVWDTFDAIYNFVDTGFVIHGVACTLIYSMSFRPFVAYYGTRCLLWEISTFFLNIHWFLDKTNRTGSTFQLVNGILLLFTFFSVRMVYGGSISYQFFITLLGIWRQIPWPYTLIFGGGNFALQGLNWLWFSKMIAAIRKRFSEDEERKQLIPQENAENGVGNGSGNGAGAVALQ</sequence>
<dbReference type="GO" id="GO:0055088">
    <property type="term" value="P:lipid homeostasis"/>
    <property type="evidence" value="ECO:0007669"/>
    <property type="project" value="TreeGrafter"/>
</dbReference>
<dbReference type="PANTHER" id="PTHR13439:SF0">
    <property type="entry name" value="TOPOISOMERASE I DAMAGE AFFECTED PROTEIN 4"/>
    <property type="match status" value="1"/>
</dbReference>
<evidence type="ECO:0000256" key="1">
    <source>
        <dbReference type="ARBA" id="ARBA00004141"/>
    </source>
</evidence>
<evidence type="ECO:0000313" key="10">
    <source>
        <dbReference type="Proteomes" id="UP000001861"/>
    </source>
</evidence>
<keyword evidence="4 5" id="KW-0472">Membrane</keyword>
<evidence type="ECO:0000259" key="8">
    <source>
        <dbReference type="PROSITE" id="PS50922"/>
    </source>
</evidence>
<dbReference type="GeneID" id="6009593"/>
<dbReference type="EMBL" id="AACS02000002">
    <property type="protein sequence ID" value="EAU88789.1"/>
    <property type="molecule type" value="Genomic_DNA"/>
</dbReference>
<feature type="region of interest" description="Disordered" evidence="6">
    <location>
        <begin position="267"/>
        <end position="289"/>
    </location>
</feature>
<feature type="transmembrane region" description="Helical" evidence="7">
    <location>
        <begin position="25"/>
        <end position="44"/>
    </location>
</feature>